<gene>
    <name evidence="5" type="ORF">AGOR_G00219980</name>
</gene>
<keyword evidence="1" id="KW-0343">GTPase activation</keyword>
<feature type="compositionally biased region" description="Acidic residues" evidence="3">
    <location>
        <begin position="472"/>
        <end position="482"/>
    </location>
</feature>
<feature type="compositionally biased region" description="Low complexity" evidence="3">
    <location>
        <begin position="365"/>
        <end position="396"/>
    </location>
</feature>
<dbReference type="GO" id="GO:0035023">
    <property type="term" value="P:regulation of Rho protein signal transduction"/>
    <property type="evidence" value="ECO:0007669"/>
    <property type="project" value="InterPro"/>
</dbReference>
<evidence type="ECO:0000313" key="6">
    <source>
        <dbReference type="Proteomes" id="UP000829720"/>
    </source>
</evidence>
<dbReference type="SMART" id="SM00324">
    <property type="entry name" value="RhoGAP"/>
    <property type="match status" value="1"/>
</dbReference>
<feature type="region of interest" description="Disordered" evidence="3">
    <location>
        <begin position="334"/>
        <end position="505"/>
    </location>
</feature>
<dbReference type="EMBL" id="JAERUA010000021">
    <property type="protein sequence ID" value="KAI1885421.1"/>
    <property type="molecule type" value="Genomic_DNA"/>
</dbReference>
<dbReference type="InterPro" id="IPR008936">
    <property type="entry name" value="Rho_GTPase_activation_prot"/>
</dbReference>
<dbReference type="Gene3D" id="1.10.555.10">
    <property type="entry name" value="Rho GTPase activation protein"/>
    <property type="match status" value="1"/>
</dbReference>
<feature type="region of interest" description="Disordered" evidence="3">
    <location>
        <begin position="575"/>
        <end position="619"/>
    </location>
</feature>
<evidence type="ECO:0000256" key="1">
    <source>
        <dbReference type="ARBA" id="ARBA00022468"/>
    </source>
</evidence>
<sequence length="701" mass="77317">MLVLLYQEGPFTRGIFRRSASARACRELRDLLNSGHDDITLTCESTFVTATVFKDFLRHIPGTLLSQDLYEQWVEVMDQAGEGEEERVQAVQRLVRLLPRENQLLLAHLLAVLYCVQCHAHHNQMNSFNLSVCIAPSMLWAPGPCSPSAENEGTKKVSEVVRFMIEHCSQILGEDIRSLFGGFPERASSSDHGSDVSSFQLNDSSYDSLENELNEDGVSLGSPLQHPRLRRGKQETRSCDSVLTLSDCELDPADPVDPLPIPVCLELPPLARPRKFTPAAPQPGREPQGLERSVPPPPRWQRRCSEPALLAPFSPHSAVSRKASYDALEGDQVFRGEDEQDLGGTSRAAPPPTRRRHKQPPPPLRLDTSLSSLSSPATSPSGSSLSSLDSAFSQGSADHTLNHAHNNYHRVQSSAHNHTDPTPCCSDHTPSYTPPREPKDCSRAQSSAHSDTWLPEGERQQSLWQQDGGEGDREEEEEEEEQRDLSKGSSVGGAKLPPRRRCCSPPSYQQVALKAQRFRSPCCRIRDRSLSTRENKILHAGSDIIIPGHAAPPRALFYGQSTSCVSLAPPTDGFSSRRRCSEPTAVHEGQSPVWGRRRASSTATAWSPQDDGLKVSDVEPKRSPESRFCLSPSATRALRDYFSSAAVSLGSRAGPGASALGRSREVAAALLKNKREWLARRCSDPRFEDFDQMLFGEESYV</sequence>
<dbReference type="PANTHER" id="PTHR23179:SF28">
    <property type="entry name" value="RHO GTPASE-ACTIVATING PROTEIN 20"/>
    <property type="match status" value="1"/>
</dbReference>
<dbReference type="PROSITE" id="PS50238">
    <property type="entry name" value="RHOGAP"/>
    <property type="match status" value="1"/>
</dbReference>
<feature type="region of interest" description="Disordered" evidence="3">
    <location>
        <begin position="213"/>
        <end position="236"/>
    </location>
</feature>
<accession>A0A8T3CN73</accession>
<evidence type="ECO:0000256" key="2">
    <source>
        <dbReference type="ARBA" id="ARBA00022553"/>
    </source>
</evidence>
<dbReference type="PANTHER" id="PTHR23179">
    <property type="entry name" value="T-CELL ACTIVATION RHO GTPASE ACTIVATING PROTEIN-RELATED"/>
    <property type="match status" value="1"/>
</dbReference>
<keyword evidence="2" id="KW-0597">Phosphoprotein</keyword>
<feature type="domain" description="Rho-GAP" evidence="4">
    <location>
        <begin position="1"/>
        <end position="172"/>
    </location>
</feature>
<protein>
    <recommendedName>
        <fullName evidence="4">Rho-GAP domain-containing protein</fullName>
    </recommendedName>
</protein>
<dbReference type="AlphaFoldDB" id="A0A8T3CN73"/>
<evidence type="ECO:0000259" key="4">
    <source>
        <dbReference type="PROSITE" id="PS50238"/>
    </source>
</evidence>
<evidence type="ECO:0000313" key="5">
    <source>
        <dbReference type="EMBL" id="KAI1885421.1"/>
    </source>
</evidence>
<feature type="region of interest" description="Disordered" evidence="3">
    <location>
        <begin position="274"/>
        <end position="303"/>
    </location>
</feature>
<dbReference type="GO" id="GO:0005096">
    <property type="term" value="F:GTPase activator activity"/>
    <property type="evidence" value="ECO:0007669"/>
    <property type="project" value="UniProtKB-KW"/>
</dbReference>
<dbReference type="Pfam" id="PF00620">
    <property type="entry name" value="RhoGAP"/>
    <property type="match status" value="1"/>
</dbReference>
<feature type="compositionally biased region" description="Polar residues" evidence="3">
    <location>
        <begin position="397"/>
        <end position="416"/>
    </location>
</feature>
<dbReference type="InterPro" id="IPR000198">
    <property type="entry name" value="RhoGAP_dom"/>
</dbReference>
<name>A0A8T3CN73_9TELE</name>
<dbReference type="CDD" id="cd04402">
    <property type="entry name" value="RhoGAP_ARHGAP20"/>
    <property type="match status" value="1"/>
</dbReference>
<dbReference type="GO" id="GO:0007165">
    <property type="term" value="P:signal transduction"/>
    <property type="evidence" value="ECO:0007669"/>
    <property type="project" value="InterPro"/>
</dbReference>
<dbReference type="OrthoDB" id="9994905at2759"/>
<comment type="caution">
    <text evidence="5">The sequence shown here is derived from an EMBL/GenBank/DDBJ whole genome shotgun (WGS) entry which is preliminary data.</text>
</comment>
<proteinExistence type="predicted"/>
<keyword evidence="6" id="KW-1185">Reference proteome</keyword>
<dbReference type="InterPro" id="IPR047886">
    <property type="entry name" value="ARHGAP20-like_RhoGAP"/>
</dbReference>
<evidence type="ECO:0000256" key="3">
    <source>
        <dbReference type="SAM" id="MobiDB-lite"/>
    </source>
</evidence>
<dbReference type="Proteomes" id="UP000829720">
    <property type="component" value="Unassembled WGS sequence"/>
</dbReference>
<reference evidence="5" key="1">
    <citation type="submission" date="2021-01" db="EMBL/GenBank/DDBJ databases">
        <authorList>
            <person name="Zahm M."/>
            <person name="Roques C."/>
            <person name="Cabau C."/>
            <person name="Klopp C."/>
            <person name="Donnadieu C."/>
            <person name="Jouanno E."/>
            <person name="Lampietro C."/>
            <person name="Louis A."/>
            <person name="Herpin A."/>
            <person name="Echchiki A."/>
            <person name="Berthelot C."/>
            <person name="Parey E."/>
            <person name="Roest-Crollius H."/>
            <person name="Braasch I."/>
            <person name="Postlethwait J."/>
            <person name="Bobe J."/>
            <person name="Montfort J."/>
            <person name="Bouchez O."/>
            <person name="Begum T."/>
            <person name="Mejri S."/>
            <person name="Adams A."/>
            <person name="Chen W.-J."/>
            <person name="Guiguen Y."/>
        </authorList>
    </citation>
    <scope>NUCLEOTIDE SEQUENCE</scope>
    <source>
        <tissue evidence="5">Blood</tissue>
    </source>
</reference>
<dbReference type="SUPFAM" id="SSF48350">
    <property type="entry name" value="GTPase activation domain, GAP"/>
    <property type="match status" value="1"/>
</dbReference>
<organism evidence="5 6">
    <name type="scientific">Albula goreensis</name>
    <dbReference type="NCBI Taxonomy" id="1534307"/>
    <lineage>
        <taxon>Eukaryota</taxon>
        <taxon>Metazoa</taxon>
        <taxon>Chordata</taxon>
        <taxon>Craniata</taxon>
        <taxon>Vertebrata</taxon>
        <taxon>Euteleostomi</taxon>
        <taxon>Actinopterygii</taxon>
        <taxon>Neopterygii</taxon>
        <taxon>Teleostei</taxon>
        <taxon>Albuliformes</taxon>
        <taxon>Albulidae</taxon>
        <taxon>Albula</taxon>
    </lineage>
</organism>